<dbReference type="Gene3D" id="3.20.20.70">
    <property type="entry name" value="Aldolase class I"/>
    <property type="match status" value="1"/>
</dbReference>
<evidence type="ECO:0000256" key="2">
    <source>
        <dbReference type="ARBA" id="ARBA00022643"/>
    </source>
</evidence>
<organism evidence="9 10">
    <name type="scientific">Treponema saccharophilum DSM 2985</name>
    <dbReference type="NCBI Taxonomy" id="907348"/>
    <lineage>
        <taxon>Bacteria</taxon>
        <taxon>Pseudomonadati</taxon>
        <taxon>Spirochaetota</taxon>
        <taxon>Spirochaetia</taxon>
        <taxon>Spirochaetales</taxon>
        <taxon>Treponemataceae</taxon>
        <taxon>Treponema</taxon>
    </lineage>
</organism>
<proteinExistence type="inferred from homology"/>
<dbReference type="InterPro" id="IPR035587">
    <property type="entry name" value="DUS-like_FMN-bd"/>
</dbReference>
<dbReference type="OrthoDB" id="9764501at2"/>
<feature type="domain" description="DUS-like FMN-binding" evidence="8">
    <location>
        <begin position="5"/>
        <end position="245"/>
    </location>
</feature>
<dbReference type="eggNOG" id="COG0042">
    <property type="taxonomic scope" value="Bacteria"/>
</dbReference>
<evidence type="ECO:0000256" key="3">
    <source>
        <dbReference type="ARBA" id="ARBA00022694"/>
    </source>
</evidence>
<dbReference type="PATRIC" id="fig|907348.3.peg.1665"/>
<keyword evidence="7" id="KW-0547">Nucleotide-binding</keyword>
<dbReference type="InterPro" id="IPR001269">
    <property type="entry name" value="DUS_fam"/>
</dbReference>
<dbReference type="InterPro" id="IPR013785">
    <property type="entry name" value="Aldolase_TIM"/>
</dbReference>
<name>H7EL81_9SPIR</name>
<comment type="cofactor">
    <cofactor evidence="5 7">
        <name>FMN</name>
        <dbReference type="ChEBI" id="CHEBI:58210"/>
    </cofactor>
</comment>
<dbReference type="PANTHER" id="PTHR45846:SF1">
    <property type="entry name" value="TRNA-DIHYDROURIDINE(47) SYNTHASE [NAD(P)(+)]-LIKE"/>
    <property type="match status" value="1"/>
</dbReference>
<evidence type="ECO:0000256" key="5">
    <source>
        <dbReference type="PIRNR" id="PIRNR006621"/>
    </source>
</evidence>
<gene>
    <name evidence="9" type="ORF">TresaDRAFT_2002</name>
</gene>
<reference evidence="9 10" key="1">
    <citation type="submission" date="2011-09" db="EMBL/GenBank/DDBJ databases">
        <title>The draft genome of Treponema saccharophilum DSM 2985.</title>
        <authorList>
            <consortium name="US DOE Joint Genome Institute (JGI-PGF)"/>
            <person name="Lucas S."/>
            <person name="Copeland A."/>
            <person name="Lapidus A."/>
            <person name="Glavina del Rio T."/>
            <person name="Dalin E."/>
            <person name="Tice H."/>
            <person name="Bruce D."/>
            <person name="Goodwin L."/>
            <person name="Pitluck S."/>
            <person name="Peters L."/>
            <person name="Kyrpides N."/>
            <person name="Mavromatis K."/>
            <person name="Ivanova N."/>
            <person name="Markowitz V."/>
            <person name="Cheng J.-F."/>
            <person name="Hugenholtz P."/>
            <person name="Woyke T."/>
            <person name="Wu D."/>
            <person name="Gronow S."/>
            <person name="Wellnitz S."/>
            <person name="Brambilla E."/>
            <person name="Klenk H.-P."/>
            <person name="Eisen J.A."/>
        </authorList>
    </citation>
    <scope>NUCLEOTIDE SEQUENCE [LARGE SCALE GENOMIC DNA]</scope>
    <source>
        <strain evidence="9 10">DSM 2985</strain>
    </source>
</reference>
<dbReference type="CDD" id="cd02801">
    <property type="entry name" value="DUS_like_FMN"/>
    <property type="match status" value="1"/>
</dbReference>
<accession>H7EL81</accession>
<protein>
    <recommendedName>
        <fullName evidence="5">tRNA-dihydrouridine synthase</fullName>
        <ecNumber evidence="5">1.3.1.-</ecNumber>
    </recommendedName>
</protein>
<evidence type="ECO:0000256" key="7">
    <source>
        <dbReference type="PIRSR" id="PIRSR006621-2"/>
    </source>
</evidence>
<evidence type="ECO:0000256" key="4">
    <source>
        <dbReference type="ARBA" id="ARBA00023002"/>
    </source>
</evidence>
<keyword evidence="2 5" id="KW-0288">FMN</keyword>
<comment type="function">
    <text evidence="5">Catalyzes the synthesis of 5,6-dihydrouridine (D), a modified base found in the D-loop of most tRNAs, via the reduction of the C5-C6 double bond in target uridines.</text>
</comment>
<evidence type="ECO:0000313" key="10">
    <source>
        <dbReference type="Proteomes" id="UP000003571"/>
    </source>
</evidence>
<dbReference type="GO" id="GO:0003723">
    <property type="term" value="F:RNA binding"/>
    <property type="evidence" value="ECO:0007669"/>
    <property type="project" value="TreeGrafter"/>
</dbReference>
<keyword evidence="10" id="KW-1185">Reference proteome</keyword>
<keyword evidence="4 5" id="KW-0560">Oxidoreductase</keyword>
<dbReference type="Proteomes" id="UP000003571">
    <property type="component" value="Unassembled WGS sequence"/>
</dbReference>
<evidence type="ECO:0000256" key="1">
    <source>
        <dbReference type="ARBA" id="ARBA00022630"/>
    </source>
</evidence>
<dbReference type="EC" id="1.3.1.-" evidence="5"/>
<dbReference type="GO" id="GO:0050660">
    <property type="term" value="F:flavin adenine dinucleotide binding"/>
    <property type="evidence" value="ECO:0007669"/>
    <property type="project" value="InterPro"/>
</dbReference>
<feature type="active site" description="Proton donor" evidence="6">
    <location>
        <position position="93"/>
    </location>
</feature>
<evidence type="ECO:0000259" key="8">
    <source>
        <dbReference type="Pfam" id="PF01207"/>
    </source>
</evidence>
<dbReference type="EMBL" id="AGRW01000048">
    <property type="protein sequence ID" value="EIC01613.1"/>
    <property type="molecule type" value="Genomic_DNA"/>
</dbReference>
<feature type="binding site" evidence="7">
    <location>
        <position position="169"/>
    </location>
    <ligand>
        <name>FMN</name>
        <dbReference type="ChEBI" id="CHEBI:58210"/>
    </ligand>
</feature>
<sequence length="321" mass="36421">MKKLILAPMATLSHEAFRRCVARFGGCDEYFTEMINAGSLLNDGPWEKFYLMGGPEPEKIVWQLTGNDPEKMGRAAEILAQKEGIGIDLNMGCSAPQIANTGAGIAWMTKDQGETRRMVNLVKRAIEKSGNKKRLSAKIRLGSEDFTESALMDFCSMLVGEGVEMITLHPRTKKGKYREKPRWEFVEKLAQKFPEIPVILNGDVKDAKSMESALKEAPDCAGIMVARAAAQKPWIFAELRGEKLDIDCQKLALDFIDDVEECQPKEFWKTRLQRFFAYYCLNFSFAHYFQTQMLNAADNDDARNRLNSYFFKCSDDKIMSL</sequence>
<feature type="binding site" evidence="7">
    <location>
        <begin position="8"/>
        <end position="10"/>
    </location>
    <ligand>
        <name>FMN</name>
        <dbReference type="ChEBI" id="CHEBI:58210"/>
    </ligand>
</feature>
<keyword evidence="1 5" id="KW-0285">Flavoprotein</keyword>
<dbReference type="PIRSF" id="PIRSF006621">
    <property type="entry name" value="Dus"/>
    <property type="match status" value="1"/>
</dbReference>
<evidence type="ECO:0000256" key="6">
    <source>
        <dbReference type="PIRSR" id="PIRSR006621-1"/>
    </source>
</evidence>
<dbReference type="GO" id="GO:0017150">
    <property type="term" value="F:tRNA dihydrouridine synthase activity"/>
    <property type="evidence" value="ECO:0007669"/>
    <property type="project" value="InterPro"/>
</dbReference>
<feature type="binding site" evidence="7">
    <location>
        <begin position="226"/>
        <end position="227"/>
    </location>
    <ligand>
        <name>FMN</name>
        <dbReference type="ChEBI" id="CHEBI:58210"/>
    </ligand>
</feature>
<evidence type="ECO:0000313" key="9">
    <source>
        <dbReference type="EMBL" id="EIC01613.1"/>
    </source>
</evidence>
<dbReference type="AlphaFoldDB" id="H7EL81"/>
<comment type="caution">
    <text evidence="9">The sequence shown here is derived from an EMBL/GenBank/DDBJ whole genome shotgun (WGS) entry which is preliminary data.</text>
</comment>
<dbReference type="RefSeq" id="WP_002704612.1">
    <property type="nucleotide sequence ID" value="NZ_AGRW01000048.1"/>
</dbReference>
<dbReference type="Pfam" id="PF01207">
    <property type="entry name" value="Dus"/>
    <property type="match status" value="1"/>
</dbReference>
<feature type="binding site" evidence="7">
    <location>
        <position position="138"/>
    </location>
    <ligand>
        <name>FMN</name>
        <dbReference type="ChEBI" id="CHEBI:58210"/>
    </ligand>
</feature>
<feature type="binding site" evidence="7">
    <location>
        <position position="63"/>
    </location>
    <ligand>
        <name>FMN</name>
        <dbReference type="ChEBI" id="CHEBI:58210"/>
    </ligand>
</feature>
<keyword evidence="3 5" id="KW-0819">tRNA processing</keyword>
<comment type="similarity">
    <text evidence="5">Belongs to the dus family.</text>
</comment>
<dbReference type="SUPFAM" id="SSF51395">
    <property type="entry name" value="FMN-linked oxidoreductases"/>
    <property type="match status" value="1"/>
</dbReference>
<dbReference type="PANTHER" id="PTHR45846">
    <property type="entry name" value="TRNA-DIHYDROURIDINE(47) SYNTHASE [NAD(P)(+)]-LIKE"/>
    <property type="match status" value="1"/>
</dbReference>
<dbReference type="STRING" id="907348.TresaDRAFT_2002"/>